<gene>
    <name evidence="6" type="ORF">B0T23DRAFT_310991</name>
</gene>
<evidence type="ECO:0000313" key="6">
    <source>
        <dbReference type="EMBL" id="KAK3497409.1"/>
    </source>
</evidence>
<evidence type="ECO:0000259" key="3">
    <source>
        <dbReference type="Pfam" id="PF05378"/>
    </source>
</evidence>
<comment type="caution">
    <text evidence="6">The sequence shown here is derived from an EMBL/GenBank/DDBJ whole genome shotgun (WGS) entry which is preliminary data.</text>
</comment>
<dbReference type="Gene3D" id="3.40.1610.10">
    <property type="entry name" value="CV3147-like domain"/>
    <property type="match status" value="1"/>
</dbReference>
<dbReference type="Pfam" id="PF01968">
    <property type="entry name" value="Hydantoinase_A"/>
    <property type="match status" value="1"/>
</dbReference>
<dbReference type="Gene3D" id="2.40.390.10">
    <property type="entry name" value="CV3147-like"/>
    <property type="match status" value="1"/>
</dbReference>
<dbReference type="InterPro" id="IPR002821">
    <property type="entry name" value="Hydantoinase_A"/>
</dbReference>
<feature type="compositionally biased region" description="Acidic residues" evidence="1">
    <location>
        <begin position="570"/>
        <end position="588"/>
    </location>
</feature>
<dbReference type="GeneID" id="87872242"/>
<reference evidence="6 7" key="1">
    <citation type="journal article" date="2023" name="Mol. Phylogenet. Evol.">
        <title>Genome-scale phylogeny and comparative genomics of the fungal order Sordariales.</title>
        <authorList>
            <person name="Hensen N."/>
            <person name="Bonometti L."/>
            <person name="Westerberg I."/>
            <person name="Brannstrom I.O."/>
            <person name="Guillou S."/>
            <person name="Cros-Aarteil S."/>
            <person name="Calhoun S."/>
            <person name="Haridas S."/>
            <person name="Kuo A."/>
            <person name="Mondo S."/>
            <person name="Pangilinan J."/>
            <person name="Riley R."/>
            <person name="LaButti K."/>
            <person name="Andreopoulos B."/>
            <person name="Lipzen A."/>
            <person name="Chen C."/>
            <person name="Yan M."/>
            <person name="Daum C."/>
            <person name="Ng V."/>
            <person name="Clum A."/>
            <person name="Steindorff A."/>
            <person name="Ohm R.A."/>
            <person name="Martin F."/>
            <person name="Silar P."/>
            <person name="Natvig D.O."/>
            <person name="Lalanne C."/>
            <person name="Gautier V."/>
            <person name="Ament-Velasquez S.L."/>
            <person name="Kruys A."/>
            <person name="Hutchinson M.I."/>
            <person name="Powell A.J."/>
            <person name="Barry K."/>
            <person name="Miller A.N."/>
            <person name="Grigoriev I.V."/>
            <person name="Debuchy R."/>
            <person name="Gladieux P."/>
            <person name="Hiltunen Thoren M."/>
            <person name="Johannesson H."/>
        </authorList>
    </citation>
    <scope>NUCLEOTIDE SEQUENCE [LARGE SCALE GENOMIC DNA]</scope>
    <source>
        <strain evidence="6 7">FGSC 10403</strain>
    </source>
</reference>
<accession>A0AAJ0MUB0</accession>
<dbReference type="InterPro" id="IPR010318">
    <property type="entry name" value="S-Me-THD_N"/>
</dbReference>
<dbReference type="InterPro" id="IPR043129">
    <property type="entry name" value="ATPase_NBD"/>
</dbReference>
<evidence type="ECO:0000259" key="5">
    <source>
        <dbReference type="Pfam" id="PF20906"/>
    </source>
</evidence>
<dbReference type="InterPro" id="IPR024071">
    <property type="entry name" value="S-Me-THD_C_sf"/>
</dbReference>
<dbReference type="GO" id="GO:0016787">
    <property type="term" value="F:hydrolase activity"/>
    <property type="evidence" value="ECO:0007669"/>
    <property type="project" value="InterPro"/>
</dbReference>
<dbReference type="InterPro" id="IPR045079">
    <property type="entry name" value="Oxoprolinase-like"/>
</dbReference>
<dbReference type="InterPro" id="IPR027479">
    <property type="entry name" value="S-Me-THD_N_sf"/>
</dbReference>
<evidence type="ECO:0000259" key="2">
    <source>
        <dbReference type="Pfam" id="PF01968"/>
    </source>
</evidence>
<evidence type="ECO:0000256" key="1">
    <source>
        <dbReference type="SAM" id="MobiDB-lite"/>
    </source>
</evidence>
<feature type="domain" description="Hydantoinase A/oxoprolinase" evidence="2">
    <location>
        <begin position="223"/>
        <end position="452"/>
    </location>
</feature>
<dbReference type="Pfam" id="PF06032">
    <property type="entry name" value="S-Me-THD_N"/>
    <property type="match status" value="1"/>
</dbReference>
<dbReference type="RefSeq" id="XP_062695673.1">
    <property type="nucleotide sequence ID" value="XM_062834620.1"/>
</dbReference>
<feature type="domain" description="S-Me-THD N-terminal" evidence="4">
    <location>
        <begin position="625"/>
        <end position="791"/>
    </location>
</feature>
<proteinExistence type="predicted"/>
<keyword evidence="7" id="KW-1185">Reference proteome</keyword>
<dbReference type="Proteomes" id="UP001285908">
    <property type="component" value="Unassembled WGS sequence"/>
</dbReference>
<dbReference type="InterPro" id="IPR008040">
    <property type="entry name" value="Hydant_A_N"/>
</dbReference>
<evidence type="ECO:0000313" key="7">
    <source>
        <dbReference type="Proteomes" id="UP001285908"/>
    </source>
</evidence>
<dbReference type="Pfam" id="PF20906">
    <property type="entry name" value="S-Me-THD_C"/>
    <property type="match status" value="1"/>
</dbReference>
<dbReference type="FunFam" id="2.40.390.10:FF:000002">
    <property type="entry name" value="ACR027Cp"/>
    <property type="match status" value="1"/>
</dbReference>
<dbReference type="AlphaFoldDB" id="A0AAJ0MUB0"/>
<dbReference type="PANTHER" id="PTHR11365:SF10">
    <property type="entry name" value="HYDANTOINASE_OXOPROLINASE"/>
    <property type="match status" value="1"/>
</dbReference>
<sequence>MASQPSPRRLRMGVDVGGTNTDGVILDPSLASSSPSRGILAHIKTATTPNPSAGIMTAITSMFTQLEATHAADIRPEDAIASVTIGTTHFVNAVIERDPSRLSRVAVLRLSGPFSKHVPPCVDWPDDMRSLILGCHARVKGGLEVDGSLISDIDESEIVEQCKEIRKRGGIRAVVINGVFSPIDTVYKQEERAAEIVRRELGGQGEVDVVCSKEVANLGFLERENAAVLNASILRFARRTIREFRQAVGRLGLKGVPVFITQNDGTILKGEKAAELPIKTFSSGPTNSMRGAAFLVQGQKKDGKKEGHEQGEAMMVVDIGGTTTDVGLLLPNGFPRQQAAYSELAGVRMNFSCPDIKSIGLGGGSIVRKGKNGITIGPDSVGYRIDKEALLFGGSTLTTTDCTVLTNPDITSIGDASLVKDALTEEETQQFKAIVKTKIEKMIDNMKTSPEDLPAILVGGGAVIAPDELQGASRVLKPRWSEVANAIGAAIARVSAVVDTIKSTETKTEKQFLEEIKTDAIERTIAAGASPESVEVVEVEMLPLQYVENKTRFVVRAAGDFDFTRSYMSSDDDGQASSEEEASGEDLSEPQTVTDTNPKAATPSEVNVLTYTPNVFNRIWHISETDLTFISTGCYILGTGGGGSPYASMILLRQLLRSGASVRVVSPADVPDSAAVGCGCGAGSPTVSIEKLQGDEMMQAQTELYKALPSSDQNQNKATHMIALEIGGGNGLQGMTLGASSNMDIPCVDGDWMGRAYPTKWQTTPVVFNERSPIWSPIAVADGNGNVLVMPKAASDAAVENIIRAALSQMGSQVGAADPPVTGAEMKRWVVENTVSQAWRLGRAVARARAMNRLDEVAETIVEECGGGQKGAAKVLFKGKIVGVRRTLRMGHVYGECIIEGTDVTDDTTINDGRRTGGRRGGQGVDGEEKEDFTGKRIKIPFKNENIAAIRIPAEDGSDDKNKKLEKQEDVLAIVPDLISVIDAQSGEAVGTPEYRYGLLVIVIGIAASDKWTGSQRGIDLGGPKAFGFDHLKYEPLGRFVKPVSVIDEFDRSIE</sequence>
<feature type="domain" description="S-Me-THD-like C-terminal" evidence="5">
    <location>
        <begin position="795"/>
        <end position="1037"/>
    </location>
</feature>
<dbReference type="FunFam" id="3.40.1610.10:FF:000001">
    <property type="entry name" value="Hydantoinase, putative"/>
    <property type="match status" value="1"/>
</dbReference>
<dbReference type="PANTHER" id="PTHR11365">
    <property type="entry name" value="5-OXOPROLINASE RELATED"/>
    <property type="match status" value="1"/>
</dbReference>
<feature type="compositionally biased region" description="Polar residues" evidence="1">
    <location>
        <begin position="590"/>
        <end position="601"/>
    </location>
</feature>
<name>A0AAJ0MUB0_9PEZI</name>
<organism evidence="6 7">
    <name type="scientific">Neurospora hispaniola</name>
    <dbReference type="NCBI Taxonomy" id="588809"/>
    <lineage>
        <taxon>Eukaryota</taxon>
        <taxon>Fungi</taxon>
        <taxon>Dikarya</taxon>
        <taxon>Ascomycota</taxon>
        <taxon>Pezizomycotina</taxon>
        <taxon>Sordariomycetes</taxon>
        <taxon>Sordariomycetidae</taxon>
        <taxon>Sordariales</taxon>
        <taxon>Sordariaceae</taxon>
        <taxon>Neurospora</taxon>
    </lineage>
</organism>
<feature type="domain" description="Hydantoinase/oxoprolinase N-terminal" evidence="3">
    <location>
        <begin position="11"/>
        <end position="200"/>
    </location>
</feature>
<dbReference type="InterPro" id="IPR048350">
    <property type="entry name" value="S-Me-THD-like_C"/>
</dbReference>
<dbReference type="Pfam" id="PF05378">
    <property type="entry name" value="Hydant_A_N"/>
    <property type="match status" value="1"/>
</dbReference>
<protein>
    <recommendedName>
        <fullName evidence="8">Hydantoinase</fullName>
    </recommendedName>
</protein>
<evidence type="ECO:0000259" key="4">
    <source>
        <dbReference type="Pfam" id="PF06032"/>
    </source>
</evidence>
<feature type="region of interest" description="Disordered" evidence="1">
    <location>
        <begin position="568"/>
        <end position="601"/>
    </location>
</feature>
<dbReference type="SUPFAM" id="SSF53067">
    <property type="entry name" value="Actin-like ATPase domain"/>
    <property type="match status" value="1"/>
</dbReference>
<dbReference type="SUPFAM" id="SSF160991">
    <property type="entry name" value="CV3147-like"/>
    <property type="match status" value="1"/>
</dbReference>
<dbReference type="EMBL" id="JAULSX010000002">
    <property type="protein sequence ID" value="KAK3497409.1"/>
    <property type="molecule type" value="Genomic_DNA"/>
</dbReference>
<evidence type="ECO:0008006" key="8">
    <source>
        <dbReference type="Google" id="ProtNLM"/>
    </source>
</evidence>
<feature type="region of interest" description="Disordered" evidence="1">
    <location>
        <begin position="909"/>
        <end position="930"/>
    </location>
</feature>